<dbReference type="EMBL" id="ML145156">
    <property type="protein sequence ID" value="TBU56173.1"/>
    <property type="molecule type" value="Genomic_DNA"/>
</dbReference>
<keyword evidence="1" id="KW-1133">Transmembrane helix</keyword>
<sequence>MCRGLDMTQFPCCSVLAVFYLSDIVTYVVAPIAYKGVLTTLTNILSNVLVSRMMLNIRDPNLFELPRHWPEELGRLSAPEPR</sequence>
<name>A0A4Q9PPD1_9APHY</name>
<dbReference type="AlphaFoldDB" id="A0A4Q9PPD1"/>
<keyword evidence="1" id="KW-0812">Transmembrane</keyword>
<proteinExistence type="predicted"/>
<dbReference type="Proteomes" id="UP000292082">
    <property type="component" value="Unassembled WGS sequence"/>
</dbReference>
<keyword evidence="1" id="KW-0472">Membrane</keyword>
<keyword evidence="3" id="KW-1185">Reference proteome</keyword>
<protein>
    <submittedName>
        <fullName evidence="2">Uncharacterized protein</fullName>
    </submittedName>
</protein>
<evidence type="ECO:0000313" key="2">
    <source>
        <dbReference type="EMBL" id="TBU56173.1"/>
    </source>
</evidence>
<accession>A0A4Q9PPD1</accession>
<gene>
    <name evidence="2" type="ORF">BD310DRAFT_883163</name>
</gene>
<feature type="transmembrane region" description="Helical" evidence="1">
    <location>
        <begin position="12"/>
        <end position="30"/>
    </location>
</feature>
<organism evidence="2 3">
    <name type="scientific">Dichomitus squalens</name>
    <dbReference type="NCBI Taxonomy" id="114155"/>
    <lineage>
        <taxon>Eukaryota</taxon>
        <taxon>Fungi</taxon>
        <taxon>Dikarya</taxon>
        <taxon>Basidiomycota</taxon>
        <taxon>Agaricomycotina</taxon>
        <taxon>Agaricomycetes</taxon>
        <taxon>Polyporales</taxon>
        <taxon>Polyporaceae</taxon>
        <taxon>Dichomitus</taxon>
    </lineage>
</organism>
<evidence type="ECO:0000313" key="3">
    <source>
        <dbReference type="Proteomes" id="UP000292082"/>
    </source>
</evidence>
<evidence type="ECO:0000256" key="1">
    <source>
        <dbReference type="SAM" id="Phobius"/>
    </source>
</evidence>
<reference evidence="2 3" key="1">
    <citation type="submission" date="2019-01" db="EMBL/GenBank/DDBJ databases">
        <title>Draft genome sequences of three monokaryotic isolates of the white-rot basidiomycete fungus Dichomitus squalens.</title>
        <authorList>
            <consortium name="DOE Joint Genome Institute"/>
            <person name="Lopez S.C."/>
            <person name="Andreopoulos B."/>
            <person name="Pangilinan J."/>
            <person name="Lipzen A."/>
            <person name="Riley R."/>
            <person name="Ahrendt S."/>
            <person name="Ng V."/>
            <person name="Barry K."/>
            <person name="Daum C."/>
            <person name="Grigoriev I.V."/>
            <person name="Hilden K.S."/>
            <person name="Makela M.R."/>
            <person name="de Vries R.P."/>
        </authorList>
    </citation>
    <scope>NUCLEOTIDE SEQUENCE [LARGE SCALE GENOMIC DNA]</scope>
    <source>
        <strain evidence="2 3">CBS 464.89</strain>
    </source>
</reference>